<organism evidence="2 3">
    <name type="scientific">Mesorhizobium jarvisii</name>
    <dbReference type="NCBI Taxonomy" id="1777867"/>
    <lineage>
        <taxon>Bacteria</taxon>
        <taxon>Pseudomonadati</taxon>
        <taxon>Pseudomonadota</taxon>
        <taxon>Alphaproteobacteria</taxon>
        <taxon>Hyphomicrobiales</taxon>
        <taxon>Phyllobacteriaceae</taxon>
        <taxon>Mesorhizobium</taxon>
    </lineage>
</organism>
<name>A0A6M7TIR1_9HYPH</name>
<reference evidence="2 3" key="1">
    <citation type="submission" date="2018-09" db="EMBL/GenBank/DDBJ databases">
        <title>Mesorhizobium carmichaelinearum sp. nov. isolated from Carmichaelinea spp. root nodules in New Zealand.</title>
        <authorList>
            <person name="De Meyer S.E."/>
        </authorList>
    </citation>
    <scope>NUCLEOTIDE SEQUENCE [LARGE SCALE GENOMIC DNA]</scope>
    <source>
        <strain evidence="2 3">LMG 28313</strain>
    </source>
</reference>
<dbReference type="Proteomes" id="UP000275530">
    <property type="component" value="Unassembled WGS sequence"/>
</dbReference>
<dbReference type="EMBL" id="QZXA01000010">
    <property type="protein sequence ID" value="RJT30593.1"/>
    <property type="molecule type" value="Genomic_DNA"/>
</dbReference>
<proteinExistence type="predicted"/>
<evidence type="ECO:0000313" key="3">
    <source>
        <dbReference type="Proteomes" id="UP000275530"/>
    </source>
</evidence>
<feature type="region of interest" description="Disordered" evidence="1">
    <location>
        <begin position="24"/>
        <end position="60"/>
    </location>
</feature>
<dbReference type="AlphaFoldDB" id="A0A6M7TIR1"/>
<evidence type="ECO:0000313" key="2">
    <source>
        <dbReference type="EMBL" id="RJT30593.1"/>
    </source>
</evidence>
<keyword evidence="3" id="KW-1185">Reference proteome</keyword>
<feature type="compositionally biased region" description="Low complexity" evidence="1">
    <location>
        <begin position="25"/>
        <end position="45"/>
    </location>
</feature>
<comment type="caution">
    <text evidence="2">The sequence shown here is derived from an EMBL/GenBank/DDBJ whole genome shotgun (WGS) entry which is preliminary data.</text>
</comment>
<evidence type="ECO:0000256" key="1">
    <source>
        <dbReference type="SAM" id="MobiDB-lite"/>
    </source>
</evidence>
<protein>
    <submittedName>
        <fullName evidence="2">Uncharacterized protein</fullName>
    </submittedName>
</protein>
<accession>A0A6M7TIR1</accession>
<gene>
    <name evidence="2" type="ORF">D3242_24790</name>
</gene>
<sequence length="60" mass="5736">MPAPIAETTPSTVAVPCRIEASEMPDPAAAAPAPAAPAPAAAVPAAAPPPNRPASGARRS</sequence>